<sequence>MARQVNVHEAKSSLSKLLELVEAGESVVIARAGRPVADLVPHRRTDITFGTAAGLLHYDSETFDDPLDDIVDSFEGSAQL</sequence>
<dbReference type="RefSeq" id="WP_133106017.1">
    <property type="nucleotide sequence ID" value="NZ_SMNA01000001.1"/>
</dbReference>
<dbReference type="EMBL" id="SMNA01000001">
    <property type="protein sequence ID" value="TDE99115.1"/>
    <property type="molecule type" value="Genomic_DNA"/>
</dbReference>
<evidence type="ECO:0000256" key="2">
    <source>
        <dbReference type="RuleBase" id="RU362080"/>
    </source>
</evidence>
<keyword evidence="4" id="KW-1185">Reference proteome</keyword>
<reference evidence="3 4" key="1">
    <citation type="submission" date="2019-03" db="EMBL/GenBank/DDBJ databases">
        <title>Genomic features of bacteria from cold environments.</title>
        <authorList>
            <person name="Shen L."/>
        </authorList>
    </citation>
    <scope>NUCLEOTIDE SEQUENCE [LARGE SCALE GENOMIC DNA]</scope>
    <source>
        <strain evidence="4">T3246-1</strain>
    </source>
</reference>
<comment type="caution">
    <text evidence="3">The sequence shown here is derived from an EMBL/GenBank/DDBJ whole genome shotgun (WGS) entry which is preliminary data.</text>
</comment>
<dbReference type="InterPro" id="IPR051416">
    <property type="entry name" value="phD-YefM_TA_antitoxins"/>
</dbReference>
<protein>
    <recommendedName>
        <fullName evidence="2">Antitoxin</fullName>
    </recommendedName>
</protein>
<evidence type="ECO:0000313" key="3">
    <source>
        <dbReference type="EMBL" id="TDE99115.1"/>
    </source>
</evidence>
<dbReference type="Pfam" id="PF02604">
    <property type="entry name" value="PhdYeFM_antitox"/>
    <property type="match status" value="1"/>
</dbReference>
<dbReference type="NCBIfam" id="TIGR01552">
    <property type="entry name" value="phd_fam"/>
    <property type="match status" value="1"/>
</dbReference>
<name>A0ABY2EAZ4_9MICO</name>
<evidence type="ECO:0000313" key="4">
    <source>
        <dbReference type="Proteomes" id="UP000504882"/>
    </source>
</evidence>
<organism evidence="3 4">
    <name type="scientific">Occultella glacieicola</name>
    <dbReference type="NCBI Taxonomy" id="2518684"/>
    <lineage>
        <taxon>Bacteria</taxon>
        <taxon>Bacillati</taxon>
        <taxon>Actinomycetota</taxon>
        <taxon>Actinomycetes</taxon>
        <taxon>Micrococcales</taxon>
        <taxon>Ruaniaceae</taxon>
        <taxon>Occultella</taxon>
    </lineage>
</organism>
<comment type="function">
    <text evidence="2">Antitoxin component of a type II toxin-antitoxin (TA) system.</text>
</comment>
<evidence type="ECO:0000256" key="1">
    <source>
        <dbReference type="ARBA" id="ARBA00009981"/>
    </source>
</evidence>
<dbReference type="Gene3D" id="3.40.1620.10">
    <property type="entry name" value="YefM-like domain"/>
    <property type="match status" value="1"/>
</dbReference>
<comment type="similarity">
    <text evidence="1 2">Belongs to the phD/YefM antitoxin family.</text>
</comment>
<gene>
    <name evidence="3" type="ORF">EXU48_02760</name>
</gene>
<dbReference type="InterPro" id="IPR036165">
    <property type="entry name" value="YefM-like_sf"/>
</dbReference>
<proteinExistence type="inferred from homology"/>
<dbReference type="InterPro" id="IPR006442">
    <property type="entry name" value="Antitoxin_Phd/YefM"/>
</dbReference>
<dbReference type="Proteomes" id="UP000504882">
    <property type="component" value="Unassembled WGS sequence"/>
</dbReference>
<dbReference type="SUPFAM" id="SSF143120">
    <property type="entry name" value="YefM-like"/>
    <property type="match status" value="1"/>
</dbReference>
<accession>A0ABY2EAZ4</accession>
<dbReference type="PANTHER" id="PTHR35377">
    <property type="entry name" value="ANTITOXIN VAPB49-RELATED-RELATED"/>
    <property type="match status" value="1"/>
</dbReference>